<protein>
    <submittedName>
        <fullName evidence="2">Uncharacterized protein</fullName>
    </submittedName>
</protein>
<keyword evidence="1" id="KW-1133">Transmembrane helix</keyword>
<name>A0A1B2ID63_9CAUD</name>
<dbReference type="KEGG" id="vg:29069253"/>
<proteinExistence type="predicted"/>
<dbReference type="RefSeq" id="YP_009293099.1">
    <property type="nucleotide sequence ID" value="NC_031127.1"/>
</dbReference>
<feature type="transmembrane region" description="Helical" evidence="1">
    <location>
        <begin position="29"/>
        <end position="56"/>
    </location>
</feature>
<organism evidence="2 3">
    <name type="scientific">Erwinia phage vB_EamM_Huxley</name>
    <dbReference type="NCBI Taxonomy" id="1883373"/>
    <lineage>
        <taxon>Viruses</taxon>
        <taxon>Duplodnaviria</taxon>
        <taxon>Heunggongvirae</taxon>
        <taxon>Uroviricota</taxon>
        <taxon>Caudoviricetes</taxon>
        <taxon>Chimalliviridae</taxon>
        <taxon>Machinavirus</taxon>
        <taxon>Machinavirus machina</taxon>
    </lineage>
</organism>
<dbReference type="EMBL" id="KX397368">
    <property type="protein sequence ID" value="ANZ49213.1"/>
    <property type="molecule type" value="Genomic_DNA"/>
</dbReference>
<keyword evidence="1" id="KW-0472">Membrane</keyword>
<reference evidence="3" key="1">
    <citation type="submission" date="2016-06" db="EMBL/GenBank/DDBJ databases">
        <authorList>
            <person name="Berg J.A."/>
            <person name="Grossarth S.E."/>
            <person name="Jarvis T.M."/>
            <person name="Merrill B.D."/>
            <person name="Breakwell D.P."/>
            <person name="Hope S."/>
            <person name="Grose J.H."/>
        </authorList>
    </citation>
    <scope>NUCLEOTIDE SEQUENCE [LARGE SCALE GENOMIC DNA]</scope>
</reference>
<dbReference type="Proteomes" id="UP000203302">
    <property type="component" value="Segment"/>
</dbReference>
<dbReference type="GeneID" id="29069253"/>
<evidence type="ECO:0000256" key="1">
    <source>
        <dbReference type="SAM" id="Phobius"/>
    </source>
</evidence>
<gene>
    <name evidence="2" type="ORF">HUXLEY_131</name>
</gene>
<evidence type="ECO:0000313" key="3">
    <source>
        <dbReference type="Proteomes" id="UP000203302"/>
    </source>
</evidence>
<accession>A0A1B2ID63</accession>
<sequence>MTLAVVWLLALVGVGHLASQLTIKFKWDMGISVLLAAVGGWAITFPYIYFVVVPLYQNIGN</sequence>
<evidence type="ECO:0000313" key="2">
    <source>
        <dbReference type="EMBL" id="ANZ49213.1"/>
    </source>
</evidence>
<keyword evidence="1" id="KW-0812">Transmembrane</keyword>